<feature type="transmembrane region" description="Helical" evidence="1">
    <location>
        <begin position="164"/>
        <end position="184"/>
    </location>
</feature>
<dbReference type="EMBL" id="JBHRTP010000066">
    <property type="protein sequence ID" value="MFC3110048.1"/>
    <property type="molecule type" value="Genomic_DNA"/>
</dbReference>
<dbReference type="SUPFAM" id="SSF141868">
    <property type="entry name" value="EAL domain-like"/>
    <property type="match status" value="1"/>
</dbReference>
<evidence type="ECO:0000259" key="3">
    <source>
        <dbReference type="PROSITE" id="PS50887"/>
    </source>
</evidence>
<dbReference type="InterPro" id="IPR052155">
    <property type="entry name" value="Biofilm_reg_signaling"/>
</dbReference>
<keyword evidence="1" id="KW-0812">Transmembrane</keyword>
<feature type="transmembrane region" description="Helical" evidence="1">
    <location>
        <begin position="70"/>
        <end position="89"/>
    </location>
</feature>
<feature type="transmembrane region" description="Helical" evidence="1">
    <location>
        <begin position="190"/>
        <end position="211"/>
    </location>
</feature>
<dbReference type="CDD" id="cd01948">
    <property type="entry name" value="EAL"/>
    <property type="match status" value="1"/>
</dbReference>
<dbReference type="InterPro" id="IPR000160">
    <property type="entry name" value="GGDEF_dom"/>
</dbReference>
<dbReference type="InterPro" id="IPR029787">
    <property type="entry name" value="Nucleotide_cyclase"/>
</dbReference>
<feature type="domain" description="GGDEF" evidence="3">
    <location>
        <begin position="428"/>
        <end position="560"/>
    </location>
</feature>
<gene>
    <name evidence="4" type="ORF">ACFOFO_19120</name>
</gene>
<dbReference type="PROSITE" id="PS50887">
    <property type="entry name" value="GGDEF"/>
    <property type="match status" value="1"/>
</dbReference>
<dbReference type="InterPro" id="IPR035965">
    <property type="entry name" value="PAS-like_dom_sf"/>
</dbReference>
<reference evidence="5" key="1">
    <citation type="journal article" date="2019" name="Int. J. Syst. Evol. Microbiol.">
        <title>The Global Catalogue of Microorganisms (GCM) 10K type strain sequencing project: providing services to taxonomists for standard genome sequencing and annotation.</title>
        <authorList>
            <consortium name="The Broad Institute Genomics Platform"/>
            <consortium name="The Broad Institute Genome Sequencing Center for Infectious Disease"/>
            <person name="Wu L."/>
            <person name="Ma J."/>
        </authorList>
    </citation>
    <scope>NUCLEOTIDE SEQUENCE [LARGE SCALE GENOMIC DNA]</scope>
    <source>
        <strain evidence="5">KCTC 42986</strain>
    </source>
</reference>
<dbReference type="Gene3D" id="3.30.70.270">
    <property type="match status" value="1"/>
</dbReference>
<feature type="transmembrane region" description="Helical" evidence="1">
    <location>
        <begin position="218"/>
        <end position="240"/>
    </location>
</feature>
<feature type="transmembrane region" description="Helical" evidence="1">
    <location>
        <begin position="96"/>
        <end position="115"/>
    </location>
</feature>
<keyword evidence="1" id="KW-1133">Transmembrane helix</keyword>
<dbReference type="SMART" id="SM00052">
    <property type="entry name" value="EAL"/>
    <property type="match status" value="1"/>
</dbReference>
<evidence type="ECO:0000313" key="4">
    <source>
        <dbReference type="EMBL" id="MFC3110048.1"/>
    </source>
</evidence>
<evidence type="ECO:0000256" key="1">
    <source>
        <dbReference type="SAM" id="Phobius"/>
    </source>
</evidence>
<dbReference type="CDD" id="cd01949">
    <property type="entry name" value="GGDEF"/>
    <property type="match status" value="1"/>
</dbReference>
<evidence type="ECO:0000313" key="5">
    <source>
        <dbReference type="Proteomes" id="UP001595530"/>
    </source>
</evidence>
<dbReference type="Pfam" id="PF00563">
    <property type="entry name" value="EAL"/>
    <property type="match status" value="1"/>
</dbReference>
<dbReference type="PANTHER" id="PTHR44757:SF2">
    <property type="entry name" value="BIOFILM ARCHITECTURE MAINTENANCE PROTEIN MBAA"/>
    <property type="match status" value="1"/>
</dbReference>
<dbReference type="SUPFAM" id="SSF55785">
    <property type="entry name" value="PYP-like sensor domain (PAS domain)"/>
    <property type="match status" value="1"/>
</dbReference>
<dbReference type="NCBIfam" id="TIGR00254">
    <property type="entry name" value="GGDEF"/>
    <property type="match status" value="1"/>
</dbReference>
<dbReference type="Gene3D" id="3.20.20.450">
    <property type="entry name" value="EAL domain"/>
    <property type="match status" value="1"/>
</dbReference>
<dbReference type="InterPro" id="IPR001633">
    <property type="entry name" value="EAL_dom"/>
</dbReference>
<comment type="caution">
    <text evidence="4">The sequence shown here is derived from an EMBL/GenBank/DDBJ whole genome shotgun (WGS) entry which is preliminary data.</text>
</comment>
<dbReference type="PANTHER" id="PTHR44757">
    <property type="entry name" value="DIGUANYLATE CYCLASE DGCP"/>
    <property type="match status" value="1"/>
</dbReference>
<evidence type="ECO:0000259" key="2">
    <source>
        <dbReference type="PROSITE" id="PS50883"/>
    </source>
</evidence>
<dbReference type="Gene3D" id="3.30.450.20">
    <property type="entry name" value="PAS domain"/>
    <property type="match status" value="1"/>
</dbReference>
<dbReference type="SMART" id="SM00267">
    <property type="entry name" value="GGDEF"/>
    <property type="match status" value="1"/>
</dbReference>
<name>A0ABV7F4M2_9BURK</name>
<sequence length="862" mass="95275">MRPLGSGSRVSTNGEISLAKAGYALTLPTTLSEKQILCRASFIGPARISLLQWPAVQLQNSSQEFHRNSGLLDGGLIILALFVLITALINRNATYVLFATWLLVNLRMGALSAGWDTQWLGRAVPQDVLMLGRPVTIAAYNMLTITWFRTLFRDDLAKVGYTFLLRFAQWTCVPLLLMSVLLSYKSFLPIMWVATALNIVVLVFYLGRILIQTRSRVALLYSASIGITLLASFYEVLSAAMGFKGLIGAVNSVTAALSSTLLAALAIAEQMRLEHNQRLEAQAELEHTYEAMPIGLFTLDLHGRFLSANPALLTMLDLKTMPDEPNVWGQYFNEGAWTQLSHLVTTQTDGELELKGRETPKGDSRHFMVKATLAHGKIEGLLQDVTEQSRATEDLRFMANNDPLTKVFNRRGIEKVLDRAIRQMAEGEPLALAYLDLDRFKLINDLFGHTAGDEVLKQVCERITKLLTGSQQVGRVGGDEFIIVLPDTTMQLAAWICRGIVDSICTAPFRVGDKAFQVRGSIGLIEVGPDMQIKDIVSTADRACRDAKSGHHEGLVVYEKNAIAFSEREAELRLVERLSSSTATEGLFLEMQPIMSLTAPHESLNFEVLLRMRNYDGSVMPAGSIIAAAENSGRIGVIDRWVLSTTLAWIDTHYARLTRTQFVCMNLSGASLNDERFVQDAFVMLAKNMHIAGRLCVEITESVALHDLENTRRFIDKVRSYGVKVALDDFGAGYTSFSYLKELPADLLKIDGSFIVNMNAHPANVAIVEAIVNLARNLGMKTIAEWAEDNATVETLAEIGVDYVQGYAVARPQSPENLLMAASSASFIQDEQLVHFVHMLGKSANTLAQIDLLDQIIFKKPH</sequence>
<accession>A0ABV7F4M2</accession>
<keyword evidence="5" id="KW-1185">Reference proteome</keyword>
<keyword evidence="1" id="KW-0472">Membrane</keyword>
<dbReference type="InterPro" id="IPR043128">
    <property type="entry name" value="Rev_trsase/Diguanyl_cyclase"/>
</dbReference>
<proteinExistence type="predicted"/>
<dbReference type="Proteomes" id="UP001595530">
    <property type="component" value="Unassembled WGS sequence"/>
</dbReference>
<dbReference type="Pfam" id="PF00990">
    <property type="entry name" value="GGDEF"/>
    <property type="match status" value="1"/>
</dbReference>
<dbReference type="InterPro" id="IPR035919">
    <property type="entry name" value="EAL_sf"/>
</dbReference>
<protein>
    <submittedName>
        <fullName evidence="4">EAL domain-containing protein</fullName>
    </submittedName>
</protein>
<dbReference type="SUPFAM" id="SSF55073">
    <property type="entry name" value="Nucleotide cyclase"/>
    <property type="match status" value="1"/>
</dbReference>
<organism evidence="4 5">
    <name type="scientific">Undibacterium arcticum</name>
    <dbReference type="NCBI Taxonomy" id="1762892"/>
    <lineage>
        <taxon>Bacteria</taxon>
        <taxon>Pseudomonadati</taxon>
        <taxon>Pseudomonadota</taxon>
        <taxon>Betaproteobacteria</taxon>
        <taxon>Burkholderiales</taxon>
        <taxon>Oxalobacteraceae</taxon>
        <taxon>Undibacterium</taxon>
    </lineage>
</organism>
<dbReference type="PROSITE" id="PS50883">
    <property type="entry name" value="EAL"/>
    <property type="match status" value="1"/>
</dbReference>
<feature type="transmembrane region" description="Helical" evidence="1">
    <location>
        <begin position="135"/>
        <end position="152"/>
    </location>
</feature>
<feature type="domain" description="EAL" evidence="2">
    <location>
        <begin position="571"/>
        <end position="826"/>
    </location>
</feature>